<name>U7QGP4_9CYAN</name>
<dbReference type="AlphaFoldDB" id="U7QGP4"/>
<evidence type="ECO:0000313" key="2">
    <source>
        <dbReference type="Proteomes" id="UP000017127"/>
    </source>
</evidence>
<protein>
    <submittedName>
        <fullName evidence="1">Uncharacterized protein</fullName>
    </submittedName>
</protein>
<dbReference type="EMBL" id="AUZM01000053">
    <property type="protein sequence ID" value="ERT05606.1"/>
    <property type="molecule type" value="Genomic_DNA"/>
</dbReference>
<reference evidence="1 2" key="1">
    <citation type="journal article" date="2013" name="Front. Microbiol.">
        <title>Comparative genomic analyses of the cyanobacterium, Lyngbya aestuarii BL J, a powerful hydrogen producer.</title>
        <authorList>
            <person name="Kothari A."/>
            <person name="Vaughn M."/>
            <person name="Garcia-Pichel F."/>
        </authorList>
    </citation>
    <scope>NUCLEOTIDE SEQUENCE [LARGE SCALE GENOMIC DNA]</scope>
    <source>
        <strain evidence="1 2">BL J</strain>
    </source>
</reference>
<gene>
    <name evidence="1" type="ORF">M595_4447</name>
</gene>
<keyword evidence="2" id="KW-1185">Reference proteome</keyword>
<dbReference type="Proteomes" id="UP000017127">
    <property type="component" value="Unassembled WGS sequence"/>
</dbReference>
<comment type="caution">
    <text evidence="1">The sequence shown here is derived from an EMBL/GenBank/DDBJ whole genome shotgun (WGS) entry which is preliminary data.</text>
</comment>
<organism evidence="1 2">
    <name type="scientific">Lyngbya aestuarii BL J</name>
    <dbReference type="NCBI Taxonomy" id="1348334"/>
    <lineage>
        <taxon>Bacteria</taxon>
        <taxon>Bacillati</taxon>
        <taxon>Cyanobacteriota</taxon>
        <taxon>Cyanophyceae</taxon>
        <taxon>Oscillatoriophycideae</taxon>
        <taxon>Oscillatoriales</taxon>
        <taxon>Microcoleaceae</taxon>
        <taxon>Lyngbya</taxon>
    </lineage>
</organism>
<sequence>MIQLYFIQYKPQIKQNHPFLNIFTTTLSIPTDFVRKSIHPQKTLELTNEYYGVELLLFQSKAVDYYAD</sequence>
<evidence type="ECO:0000313" key="1">
    <source>
        <dbReference type="EMBL" id="ERT05606.1"/>
    </source>
</evidence>
<proteinExistence type="predicted"/>
<accession>U7QGP4</accession>